<protein>
    <submittedName>
        <fullName evidence="8">Starch-binding associating with outer membrane</fullName>
    </submittedName>
</protein>
<reference evidence="8 9" key="1">
    <citation type="submission" date="2016-11" db="EMBL/GenBank/DDBJ databases">
        <authorList>
            <person name="Jaros S."/>
            <person name="Januszkiewicz K."/>
            <person name="Wedrychowicz H."/>
        </authorList>
    </citation>
    <scope>NUCLEOTIDE SEQUENCE [LARGE SCALE GENOMIC DNA]</scope>
    <source>
        <strain evidence="8 9">DSM 26991</strain>
    </source>
</reference>
<dbReference type="GO" id="GO:0009279">
    <property type="term" value="C:cell outer membrane"/>
    <property type="evidence" value="ECO:0007669"/>
    <property type="project" value="UniProtKB-SubCell"/>
</dbReference>
<gene>
    <name evidence="8" type="ORF">SAMN05444405_12030</name>
</gene>
<dbReference type="AlphaFoldDB" id="A0A1M5GDK9"/>
<dbReference type="PROSITE" id="PS51257">
    <property type="entry name" value="PROKAR_LIPOPROTEIN"/>
    <property type="match status" value="1"/>
</dbReference>
<dbReference type="Proteomes" id="UP000184509">
    <property type="component" value="Unassembled WGS sequence"/>
</dbReference>
<dbReference type="STRING" id="1297750.SAMN05444405_12030"/>
<dbReference type="InterPro" id="IPR033985">
    <property type="entry name" value="SusD-like_N"/>
</dbReference>
<evidence type="ECO:0000256" key="3">
    <source>
        <dbReference type="ARBA" id="ARBA00022729"/>
    </source>
</evidence>
<keyword evidence="5" id="KW-0998">Cell outer membrane</keyword>
<evidence type="ECO:0000313" key="8">
    <source>
        <dbReference type="EMBL" id="SHG01768.1"/>
    </source>
</evidence>
<feature type="domain" description="RagB/SusD" evidence="6">
    <location>
        <begin position="376"/>
        <end position="649"/>
    </location>
</feature>
<sequence>MKRINIKAYIGTALLTLSLLGCSDILDEQPRSIFTPDYFKSEQGVMGGLTSMYAHLRYIYGQAYYYNSCLTGTDEVTYAQSADANFKDMDLSGVGSITPSSSRSDALWGTAFTNINTASGIIENATTVGTISNALVAEARFFRAFDYFLLVQTFGGVPLDLGAGELKFNTSASRTSVRNTVPEVYTKAIFPDLLTAINDLPAVGRVTGSATKTVARLYLAKAYLTYGWWLENPNKIPTYPTCDRTDPDGHDAKWYYQQAYNVATAAIADPGNFGLLSNFYDVNLGSNDRNKEILLYADHTETSELYNGGSLTYGSGGAPDNFACWMMTWNYTNIRSAAKTDWSSVVSSVQREATQPLGRPWTRMCPTINVIKNTFADKTNDSRYDGTFTTVYRGNWNRGGATNASLYNANNMPVVQGDAILTFLDDEPATAIDYSNSTYKSNIGAGVLPGRADFVISPNGISRIVYPGLWKIGPYRTDNGTGLGQPNAGSTRPFNIAKFSELYFIAAEAAVKGATTTAGQSARDLINVIRARAGKWRWNNNGNAAKVEDHSAAMVAATPATIDINYILAERSREYYGEGYRWFDLVRTQKWAELAGSYQICGSNYGDHTPTTVTRTITSNYYLRPIPQGQIDGMEMSAEEKAAYQNPGY</sequence>
<proteinExistence type="inferred from homology"/>
<evidence type="ECO:0000256" key="1">
    <source>
        <dbReference type="ARBA" id="ARBA00004442"/>
    </source>
</evidence>
<dbReference type="InterPro" id="IPR011990">
    <property type="entry name" value="TPR-like_helical_dom_sf"/>
</dbReference>
<evidence type="ECO:0000256" key="4">
    <source>
        <dbReference type="ARBA" id="ARBA00023136"/>
    </source>
</evidence>
<comment type="similarity">
    <text evidence="2">Belongs to the SusD family.</text>
</comment>
<feature type="domain" description="SusD-like N-terminal" evidence="7">
    <location>
        <begin position="26"/>
        <end position="224"/>
    </location>
</feature>
<evidence type="ECO:0000259" key="6">
    <source>
        <dbReference type="Pfam" id="PF07980"/>
    </source>
</evidence>
<accession>A0A1M5GDK9</accession>
<evidence type="ECO:0000256" key="5">
    <source>
        <dbReference type="ARBA" id="ARBA00023237"/>
    </source>
</evidence>
<name>A0A1M5GDK9_9BACE</name>
<comment type="subcellular location">
    <subcellularLocation>
        <location evidence="1">Cell outer membrane</location>
    </subcellularLocation>
</comment>
<dbReference type="OrthoDB" id="5694214at2"/>
<dbReference type="InterPro" id="IPR012944">
    <property type="entry name" value="SusD_RagB_dom"/>
</dbReference>
<evidence type="ECO:0000256" key="2">
    <source>
        <dbReference type="ARBA" id="ARBA00006275"/>
    </source>
</evidence>
<evidence type="ECO:0000259" key="7">
    <source>
        <dbReference type="Pfam" id="PF14322"/>
    </source>
</evidence>
<dbReference type="SUPFAM" id="SSF48452">
    <property type="entry name" value="TPR-like"/>
    <property type="match status" value="1"/>
</dbReference>
<keyword evidence="9" id="KW-1185">Reference proteome</keyword>
<dbReference type="EMBL" id="FQTV01000020">
    <property type="protein sequence ID" value="SHG01768.1"/>
    <property type="molecule type" value="Genomic_DNA"/>
</dbReference>
<dbReference type="Pfam" id="PF14322">
    <property type="entry name" value="SusD-like_3"/>
    <property type="match status" value="1"/>
</dbReference>
<dbReference type="Gene3D" id="1.25.40.390">
    <property type="match status" value="1"/>
</dbReference>
<organism evidence="8 9">
    <name type="scientific">Bacteroides luti</name>
    <dbReference type="NCBI Taxonomy" id="1297750"/>
    <lineage>
        <taxon>Bacteria</taxon>
        <taxon>Pseudomonadati</taxon>
        <taxon>Bacteroidota</taxon>
        <taxon>Bacteroidia</taxon>
        <taxon>Bacteroidales</taxon>
        <taxon>Bacteroidaceae</taxon>
        <taxon>Bacteroides</taxon>
    </lineage>
</organism>
<keyword evidence="3" id="KW-0732">Signal</keyword>
<dbReference type="Pfam" id="PF07980">
    <property type="entry name" value="SusD_RagB"/>
    <property type="match status" value="1"/>
</dbReference>
<keyword evidence="4" id="KW-0472">Membrane</keyword>
<evidence type="ECO:0000313" key="9">
    <source>
        <dbReference type="Proteomes" id="UP000184509"/>
    </source>
</evidence>
<dbReference type="RefSeq" id="WP_073403808.1">
    <property type="nucleotide sequence ID" value="NZ_FQTV01000020.1"/>
</dbReference>